<evidence type="ECO:0000313" key="1">
    <source>
        <dbReference type="EMBL" id="OGG52303.1"/>
    </source>
</evidence>
<proteinExistence type="predicted"/>
<dbReference type="Proteomes" id="UP000178606">
    <property type="component" value="Unassembled WGS sequence"/>
</dbReference>
<dbReference type="AlphaFoldDB" id="A0A1F6CT17"/>
<evidence type="ECO:0000313" key="2">
    <source>
        <dbReference type="Proteomes" id="UP000178606"/>
    </source>
</evidence>
<comment type="caution">
    <text evidence="1">The sequence shown here is derived from an EMBL/GenBank/DDBJ whole genome shotgun (WGS) entry which is preliminary data.</text>
</comment>
<accession>A0A1F6CT17</accession>
<reference evidence="1 2" key="1">
    <citation type="journal article" date="2016" name="Nat. Commun.">
        <title>Thousands of microbial genomes shed light on interconnected biogeochemical processes in an aquifer system.</title>
        <authorList>
            <person name="Anantharaman K."/>
            <person name="Brown C.T."/>
            <person name="Hug L.A."/>
            <person name="Sharon I."/>
            <person name="Castelle C.J."/>
            <person name="Probst A.J."/>
            <person name="Thomas B.C."/>
            <person name="Singh A."/>
            <person name="Wilkins M.J."/>
            <person name="Karaoz U."/>
            <person name="Brodie E.L."/>
            <person name="Williams K.H."/>
            <person name="Hubbard S.S."/>
            <person name="Banfield J.F."/>
        </authorList>
    </citation>
    <scope>NUCLEOTIDE SEQUENCE [LARGE SCALE GENOMIC DNA]</scope>
    <source>
        <strain evidence="2">RIFCSPLOWO2_12_FULL_64_10</strain>
    </source>
</reference>
<sequence length="98" mass="11933">MRKVTVSLPNWIGKEEAQAEVVQNLRAHALLKMEFYRSRMKLFEAKYATTFSRFQRRVTKSSKEDFSAWDDLMEWEAFHRGYQEWKKRHTELEQWSGK</sequence>
<dbReference type="EMBL" id="MFKF01000145">
    <property type="protein sequence ID" value="OGG52303.1"/>
    <property type="molecule type" value="Genomic_DNA"/>
</dbReference>
<organism evidence="1 2">
    <name type="scientific">Handelsmanbacteria sp. (strain RIFCSPLOWO2_12_FULL_64_10)</name>
    <dbReference type="NCBI Taxonomy" id="1817868"/>
    <lineage>
        <taxon>Bacteria</taxon>
        <taxon>Candidatus Handelsmaniibacteriota</taxon>
    </lineage>
</organism>
<gene>
    <name evidence="1" type="ORF">A3F84_23375</name>
</gene>
<name>A0A1F6CT17_HANXR</name>
<protein>
    <submittedName>
        <fullName evidence="1">Uncharacterized protein</fullName>
    </submittedName>
</protein>